<comment type="subcellular location">
    <subcellularLocation>
        <location evidence="1">Nucleus</location>
    </subcellularLocation>
</comment>
<dbReference type="OrthoDB" id="429427at2759"/>
<evidence type="ECO:0000256" key="2">
    <source>
        <dbReference type="ARBA" id="ARBA00023242"/>
    </source>
</evidence>
<dbReference type="PANTHER" id="PTHR12214:SF0">
    <property type="entry name" value="LD29489P"/>
    <property type="match status" value="1"/>
</dbReference>
<reference evidence="4 5" key="2">
    <citation type="submission" date="2018-11" db="EMBL/GenBank/DDBJ databases">
        <authorList>
            <consortium name="Pathogen Informatics"/>
        </authorList>
    </citation>
    <scope>NUCLEOTIDE SEQUENCE [LARGE SCALE GENOMIC DNA]</scope>
</reference>
<protein>
    <submittedName>
        <fullName evidence="4 6">Uncharacterized protein</fullName>
    </submittedName>
</protein>
<keyword evidence="2" id="KW-0539">Nucleus</keyword>
<dbReference type="GO" id="GO:0003677">
    <property type="term" value="F:DNA binding"/>
    <property type="evidence" value="ECO:0007669"/>
    <property type="project" value="InterPro"/>
</dbReference>
<accession>A0A183DHX8</accession>
<feature type="coiled-coil region" evidence="3">
    <location>
        <begin position="37"/>
        <end position="78"/>
    </location>
</feature>
<dbReference type="InterPro" id="IPR012890">
    <property type="entry name" value="GCFC2-like"/>
</dbReference>
<evidence type="ECO:0000313" key="4">
    <source>
        <dbReference type="EMBL" id="VDK61846.1"/>
    </source>
</evidence>
<reference evidence="6" key="1">
    <citation type="submission" date="2016-06" db="UniProtKB">
        <authorList>
            <consortium name="WormBaseParasite"/>
        </authorList>
    </citation>
    <scope>IDENTIFICATION</scope>
</reference>
<proteinExistence type="predicted"/>
<sequence length="123" mass="14425">MNRGSVILGMNRGSVMLGMNRGIPDQTTIAVSMNPILLKLRQRRQDHSEALNAREAELQKANDQIEENKEMLDKLMMEEPNTKERFQLYQDMRAYIKDLLECLSEKVSIFRKIKNEVRKKERS</sequence>
<evidence type="ECO:0000256" key="3">
    <source>
        <dbReference type="SAM" id="Coils"/>
    </source>
</evidence>
<dbReference type="GO" id="GO:0005634">
    <property type="term" value="C:nucleus"/>
    <property type="evidence" value="ECO:0007669"/>
    <property type="project" value="UniProtKB-SubCell"/>
</dbReference>
<keyword evidence="3" id="KW-0175">Coiled coil</keyword>
<dbReference type="EMBL" id="UYRT01023947">
    <property type="protein sequence ID" value="VDK61846.1"/>
    <property type="molecule type" value="Genomic_DNA"/>
</dbReference>
<organism evidence="6">
    <name type="scientific">Gongylonema pulchrum</name>
    <dbReference type="NCBI Taxonomy" id="637853"/>
    <lineage>
        <taxon>Eukaryota</taxon>
        <taxon>Metazoa</taxon>
        <taxon>Ecdysozoa</taxon>
        <taxon>Nematoda</taxon>
        <taxon>Chromadorea</taxon>
        <taxon>Rhabditida</taxon>
        <taxon>Spirurina</taxon>
        <taxon>Spiruromorpha</taxon>
        <taxon>Spiruroidea</taxon>
        <taxon>Gongylonematidae</taxon>
        <taxon>Gongylonema</taxon>
    </lineage>
</organism>
<dbReference type="AlphaFoldDB" id="A0A183DHX8"/>
<dbReference type="PANTHER" id="PTHR12214">
    <property type="entry name" value="GC-RICH SEQUENCE DNA-BINDING FACTOR"/>
    <property type="match status" value="1"/>
</dbReference>
<gene>
    <name evidence="4" type="ORF">GPUH_LOCUS8321</name>
</gene>
<dbReference type="Proteomes" id="UP000271098">
    <property type="component" value="Unassembled WGS sequence"/>
</dbReference>
<dbReference type="GO" id="GO:0000398">
    <property type="term" value="P:mRNA splicing, via spliceosome"/>
    <property type="evidence" value="ECO:0007669"/>
    <property type="project" value="InterPro"/>
</dbReference>
<evidence type="ECO:0000313" key="6">
    <source>
        <dbReference type="WBParaSite" id="GPUH_0000832801-mRNA-1"/>
    </source>
</evidence>
<name>A0A183DHX8_9BILA</name>
<evidence type="ECO:0000313" key="5">
    <source>
        <dbReference type="Proteomes" id="UP000271098"/>
    </source>
</evidence>
<evidence type="ECO:0000256" key="1">
    <source>
        <dbReference type="ARBA" id="ARBA00004123"/>
    </source>
</evidence>
<dbReference type="WBParaSite" id="GPUH_0000832801-mRNA-1">
    <property type="protein sequence ID" value="GPUH_0000832801-mRNA-1"/>
    <property type="gene ID" value="GPUH_0000832801"/>
</dbReference>
<keyword evidence="5" id="KW-1185">Reference proteome</keyword>